<evidence type="ECO:0000313" key="1">
    <source>
        <dbReference type="EnsemblMetazoa" id="AMIN014266-PA"/>
    </source>
</evidence>
<reference evidence="2" key="1">
    <citation type="submission" date="2013-03" db="EMBL/GenBank/DDBJ databases">
        <title>The Genome Sequence of Anopheles minimus MINIMUS1.</title>
        <authorList>
            <consortium name="The Broad Institute Genomics Platform"/>
            <person name="Neafsey D.E."/>
            <person name="Walton C."/>
            <person name="Walker B."/>
            <person name="Young S.K."/>
            <person name="Zeng Q."/>
            <person name="Gargeya S."/>
            <person name="Fitzgerald M."/>
            <person name="Haas B."/>
            <person name="Abouelleil A."/>
            <person name="Allen A.W."/>
            <person name="Alvarado L."/>
            <person name="Arachchi H.M."/>
            <person name="Berlin A.M."/>
            <person name="Chapman S.B."/>
            <person name="Gainer-Dewar J."/>
            <person name="Goldberg J."/>
            <person name="Griggs A."/>
            <person name="Gujja S."/>
            <person name="Hansen M."/>
            <person name="Howarth C."/>
            <person name="Imamovic A."/>
            <person name="Ireland A."/>
            <person name="Larimer J."/>
            <person name="McCowan C."/>
            <person name="Murphy C."/>
            <person name="Pearson M."/>
            <person name="Poon T.W."/>
            <person name="Priest M."/>
            <person name="Roberts A."/>
            <person name="Saif S."/>
            <person name="Shea T."/>
            <person name="Sisk P."/>
            <person name="Sykes S."/>
            <person name="Wortman J."/>
            <person name="Nusbaum C."/>
            <person name="Birren B."/>
        </authorList>
    </citation>
    <scope>NUCLEOTIDE SEQUENCE [LARGE SCALE GENOMIC DNA]</scope>
    <source>
        <strain evidence="2">MINIMUS1</strain>
    </source>
</reference>
<protein>
    <submittedName>
        <fullName evidence="1">Uncharacterized protein</fullName>
    </submittedName>
</protein>
<dbReference type="EnsemblMetazoa" id="AMIN014266-RA">
    <property type="protein sequence ID" value="AMIN014266-PA"/>
    <property type="gene ID" value="AMIN014266"/>
</dbReference>
<sequence length="56" mass="6356">HDSERVAQFQWPVVRREVTQIPTPTGVASLHRPSPCRRAGTCPTHVTVQLQARRKI</sequence>
<accession>A0A182WNH7</accession>
<dbReference type="Proteomes" id="UP000075920">
    <property type="component" value="Unassembled WGS sequence"/>
</dbReference>
<keyword evidence="2" id="KW-1185">Reference proteome</keyword>
<proteinExistence type="predicted"/>
<dbReference type="VEuPathDB" id="VectorBase:AMIN014266"/>
<dbReference type="AlphaFoldDB" id="A0A182WNH7"/>
<evidence type="ECO:0000313" key="2">
    <source>
        <dbReference type="Proteomes" id="UP000075920"/>
    </source>
</evidence>
<organism evidence="1 2">
    <name type="scientific">Anopheles minimus</name>
    <dbReference type="NCBI Taxonomy" id="112268"/>
    <lineage>
        <taxon>Eukaryota</taxon>
        <taxon>Metazoa</taxon>
        <taxon>Ecdysozoa</taxon>
        <taxon>Arthropoda</taxon>
        <taxon>Hexapoda</taxon>
        <taxon>Insecta</taxon>
        <taxon>Pterygota</taxon>
        <taxon>Neoptera</taxon>
        <taxon>Endopterygota</taxon>
        <taxon>Diptera</taxon>
        <taxon>Nematocera</taxon>
        <taxon>Culicoidea</taxon>
        <taxon>Culicidae</taxon>
        <taxon>Anophelinae</taxon>
        <taxon>Anopheles</taxon>
    </lineage>
</organism>
<reference evidence="1" key="2">
    <citation type="submission" date="2020-05" db="UniProtKB">
        <authorList>
            <consortium name="EnsemblMetazoa"/>
        </authorList>
    </citation>
    <scope>IDENTIFICATION</scope>
    <source>
        <strain evidence="1">MINIMUS1</strain>
    </source>
</reference>
<name>A0A182WNH7_9DIPT</name>